<feature type="compositionally biased region" description="Polar residues" evidence="1">
    <location>
        <begin position="7"/>
        <end position="20"/>
    </location>
</feature>
<keyword evidence="3" id="KW-1185">Reference proteome</keyword>
<name>A0ABD3ETL3_9STRA</name>
<dbReference type="AlphaFoldDB" id="A0ABD3ETL3"/>
<evidence type="ECO:0000256" key="1">
    <source>
        <dbReference type="SAM" id="MobiDB-lite"/>
    </source>
</evidence>
<organism evidence="2 3">
    <name type="scientific">Phytophthora oleae</name>
    <dbReference type="NCBI Taxonomy" id="2107226"/>
    <lineage>
        <taxon>Eukaryota</taxon>
        <taxon>Sar</taxon>
        <taxon>Stramenopiles</taxon>
        <taxon>Oomycota</taxon>
        <taxon>Peronosporomycetes</taxon>
        <taxon>Peronosporales</taxon>
        <taxon>Peronosporaceae</taxon>
        <taxon>Phytophthora</taxon>
    </lineage>
</organism>
<sequence length="132" mass="14034">MSEDRSSSQTPMTETHNPSVIGTLRASDDPSSGLQTSRGSSSDSMMSMSRGASSHIPLSARGLAMIVQGADIGGIATGDAMGIQVTRTLVAVKPEMEDFDMVEEKAELPDAMSEIKVSFRDPSSDFRRPVPK</sequence>
<dbReference type="EMBL" id="JBIMZQ010000084">
    <property type="protein sequence ID" value="KAL3656359.1"/>
    <property type="molecule type" value="Genomic_DNA"/>
</dbReference>
<evidence type="ECO:0000313" key="3">
    <source>
        <dbReference type="Proteomes" id="UP001632037"/>
    </source>
</evidence>
<feature type="region of interest" description="Disordered" evidence="1">
    <location>
        <begin position="1"/>
        <end position="54"/>
    </location>
</feature>
<gene>
    <name evidence="2" type="ORF">V7S43_018803</name>
</gene>
<proteinExistence type="predicted"/>
<evidence type="ECO:0000313" key="2">
    <source>
        <dbReference type="EMBL" id="KAL3656359.1"/>
    </source>
</evidence>
<protein>
    <submittedName>
        <fullName evidence="2">Uncharacterized protein</fullName>
    </submittedName>
</protein>
<dbReference type="Proteomes" id="UP001632037">
    <property type="component" value="Unassembled WGS sequence"/>
</dbReference>
<reference evidence="2 3" key="1">
    <citation type="submission" date="2024-09" db="EMBL/GenBank/DDBJ databases">
        <title>Genome sequencing and assembly of Phytophthora oleae, isolate VK10A, causative agent of rot of olive drupes.</title>
        <authorList>
            <person name="Conti Taguali S."/>
            <person name="Riolo M."/>
            <person name="La Spada F."/>
            <person name="Cacciola S.O."/>
            <person name="Dionisio G."/>
        </authorList>
    </citation>
    <scope>NUCLEOTIDE SEQUENCE [LARGE SCALE GENOMIC DNA]</scope>
    <source>
        <strain evidence="2 3">VK10A</strain>
    </source>
</reference>
<feature type="compositionally biased region" description="Low complexity" evidence="1">
    <location>
        <begin position="31"/>
        <end position="54"/>
    </location>
</feature>
<comment type="caution">
    <text evidence="2">The sequence shown here is derived from an EMBL/GenBank/DDBJ whole genome shotgun (WGS) entry which is preliminary data.</text>
</comment>
<accession>A0ABD3ETL3</accession>